<dbReference type="GO" id="GO:0008360">
    <property type="term" value="P:regulation of cell shape"/>
    <property type="evidence" value="ECO:0007669"/>
    <property type="project" value="UniProtKB-UniRule"/>
</dbReference>
<dbReference type="InterPro" id="IPR038063">
    <property type="entry name" value="Transpep_catalytic_dom"/>
</dbReference>
<feature type="compositionally biased region" description="Basic and acidic residues" evidence="7">
    <location>
        <begin position="36"/>
        <end position="56"/>
    </location>
</feature>
<evidence type="ECO:0000256" key="5">
    <source>
        <dbReference type="ARBA" id="ARBA00023316"/>
    </source>
</evidence>
<dbReference type="PROSITE" id="PS52029">
    <property type="entry name" value="LD_TPASE"/>
    <property type="match status" value="1"/>
</dbReference>
<dbReference type="PANTHER" id="PTHR30582">
    <property type="entry name" value="L,D-TRANSPEPTIDASE"/>
    <property type="match status" value="1"/>
</dbReference>
<evidence type="ECO:0000259" key="8">
    <source>
        <dbReference type="PROSITE" id="PS52029"/>
    </source>
</evidence>
<sequence>MNKAHKRIGMLLIAIIACLMVIPVFEPLPEVGGKSKVQEHPPKKEQVAKKENDRPYSDPSDMRPMTGHYYLYSSETKRKYPDLRKYKDVWIRVSILGARAYVMSGKKVIYTMYASPGAIKKNGESRTPVGNYRIQEEAGEVFYNNDGVGARYCVSYHQHGVYLFHSVPINNFNSGVKAGKYHYGYKGGAHLTTLGKKPDSHGCVRLSVSDAKWIYEQRLNGGLPVGSKVVLKMR</sequence>
<dbReference type="GO" id="GO:0016740">
    <property type="term" value="F:transferase activity"/>
    <property type="evidence" value="ECO:0007669"/>
    <property type="project" value="UniProtKB-KW"/>
</dbReference>
<evidence type="ECO:0000256" key="4">
    <source>
        <dbReference type="ARBA" id="ARBA00022984"/>
    </source>
</evidence>
<name>A0A061CEA1_LACDL</name>
<gene>
    <name evidence="9" type="ORF">DQL93_03545</name>
</gene>
<keyword evidence="4 6" id="KW-0573">Peptidoglycan synthesis</keyword>
<dbReference type="InterPro" id="IPR050979">
    <property type="entry name" value="LD-transpeptidase"/>
</dbReference>
<comment type="pathway">
    <text evidence="1 6">Cell wall biogenesis; peptidoglycan biosynthesis.</text>
</comment>
<evidence type="ECO:0000256" key="6">
    <source>
        <dbReference type="PROSITE-ProRule" id="PRU01373"/>
    </source>
</evidence>
<organism evidence="9">
    <name type="scientific">Lactobacillus delbrueckii subsp. lactis</name>
    <dbReference type="NCBI Taxonomy" id="29397"/>
    <lineage>
        <taxon>Bacteria</taxon>
        <taxon>Bacillati</taxon>
        <taxon>Bacillota</taxon>
        <taxon>Bacilli</taxon>
        <taxon>Lactobacillales</taxon>
        <taxon>Lactobacillaceae</taxon>
        <taxon>Lactobacillus</taxon>
    </lineage>
</organism>
<dbReference type="PANTHER" id="PTHR30582:SF2">
    <property type="entry name" value="L,D-TRANSPEPTIDASE YCIB-RELATED"/>
    <property type="match status" value="1"/>
</dbReference>
<dbReference type="Pfam" id="PF03734">
    <property type="entry name" value="YkuD"/>
    <property type="match status" value="1"/>
</dbReference>
<dbReference type="RefSeq" id="WP_003615670.1">
    <property type="nucleotide sequence ID" value="NZ_CP046131.1"/>
</dbReference>
<dbReference type="GO" id="GO:0071972">
    <property type="term" value="F:peptidoglycan L,D-transpeptidase activity"/>
    <property type="evidence" value="ECO:0007669"/>
    <property type="project" value="TreeGrafter"/>
</dbReference>
<dbReference type="CDD" id="cd16913">
    <property type="entry name" value="YkuD_like"/>
    <property type="match status" value="1"/>
</dbReference>
<keyword evidence="5 6" id="KW-0961">Cell wall biogenesis/degradation</keyword>
<feature type="region of interest" description="Disordered" evidence="7">
    <location>
        <begin position="33"/>
        <end position="62"/>
    </location>
</feature>
<dbReference type="GO" id="GO:0005576">
    <property type="term" value="C:extracellular region"/>
    <property type="evidence" value="ECO:0007669"/>
    <property type="project" value="TreeGrafter"/>
</dbReference>
<dbReference type="InterPro" id="IPR005490">
    <property type="entry name" value="LD_TPept_cat_dom"/>
</dbReference>
<dbReference type="GO" id="GO:0071555">
    <property type="term" value="P:cell wall organization"/>
    <property type="evidence" value="ECO:0007669"/>
    <property type="project" value="UniProtKB-UniRule"/>
</dbReference>
<protein>
    <submittedName>
        <fullName evidence="9">L,D-transpeptidase</fullName>
    </submittedName>
</protein>
<accession>A0A061CEA1</accession>
<evidence type="ECO:0000313" key="9">
    <source>
        <dbReference type="EMBL" id="AZA15733.1"/>
    </source>
</evidence>
<dbReference type="PROSITE" id="PS51257">
    <property type="entry name" value="PROKAR_LIPOPROTEIN"/>
    <property type="match status" value="1"/>
</dbReference>
<keyword evidence="3 6" id="KW-0133">Cell shape</keyword>
<proteinExistence type="predicted"/>
<evidence type="ECO:0000256" key="3">
    <source>
        <dbReference type="ARBA" id="ARBA00022960"/>
    </source>
</evidence>
<evidence type="ECO:0000256" key="1">
    <source>
        <dbReference type="ARBA" id="ARBA00004752"/>
    </source>
</evidence>
<keyword evidence="2" id="KW-0808">Transferase</keyword>
<dbReference type="Gene3D" id="2.40.440.10">
    <property type="entry name" value="L,D-transpeptidase catalytic domain-like"/>
    <property type="match status" value="1"/>
</dbReference>
<evidence type="ECO:0000256" key="7">
    <source>
        <dbReference type="SAM" id="MobiDB-lite"/>
    </source>
</evidence>
<feature type="active site" description="Nucleophile" evidence="6">
    <location>
        <position position="203"/>
    </location>
</feature>
<dbReference type="GO" id="GO:0018104">
    <property type="term" value="P:peptidoglycan-protein cross-linking"/>
    <property type="evidence" value="ECO:0007669"/>
    <property type="project" value="TreeGrafter"/>
</dbReference>
<dbReference type="EMBL" id="CP031023">
    <property type="protein sequence ID" value="AZA15733.1"/>
    <property type="molecule type" value="Genomic_DNA"/>
</dbReference>
<feature type="active site" description="Proton donor/acceptor" evidence="6">
    <location>
        <position position="165"/>
    </location>
</feature>
<evidence type="ECO:0000256" key="2">
    <source>
        <dbReference type="ARBA" id="ARBA00022679"/>
    </source>
</evidence>
<dbReference type="AlphaFoldDB" id="A0A061CEA1"/>
<feature type="domain" description="L,D-TPase catalytic" evidence="8">
    <location>
        <begin position="89"/>
        <end position="232"/>
    </location>
</feature>
<dbReference type="UniPathway" id="UPA00219"/>
<dbReference type="SUPFAM" id="SSF141523">
    <property type="entry name" value="L,D-transpeptidase catalytic domain-like"/>
    <property type="match status" value="1"/>
</dbReference>
<reference evidence="9" key="1">
    <citation type="submission" date="2018-07" db="EMBL/GenBank/DDBJ databases">
        <authorList>
            <person name="Somerville V."/>
        </authorList>
    </citation>
    <scope>NUCLEOTIDE SEQUENCE</scope>
    <source>
        <strain evidence="9">NWC_2_2</strain>
    </source>
</reference>